<keyword evidence="1" id="KW-0472">Membrane</keyword>
<keyword evidence="1" id="KW-0812">Transmembrane</keyword>
<dbReference type="AlphaFoldDB" id="A0A8D8T7C5"/>
<name>A0A8D8T7C5_9HEMI</name>
<keyword evidence="1" id="KW-1133">Transmembrane helix</keyword>
<dbReference type="EMBL" id="HBUF01262653">
    <property type="protein sequence ID" value="CAG6683346.1"/>
    <property type="molecule type" value="Transcribed_RNA"/>
</dbReference>
<reference evidence="2" key="1">
    <citation type="submission" date="2021-05" db="EMBL/GenBank/DDBJ databases">
        <authorList>
            <person name="Alioto T."/>
            <person name="Alioto T."/>
            <person name="Gomez Garrido J."/>
        </authorList>
    </citation>
    <scope>NUCLEOTIDE SEQUENCE</scope>
</reference>
<sequence length="123" mass="14469">MDVLFISRAGFGIVLVFEIVEQKNEQGKFPNSHCFESNHLQLEQDEWYDHHLNCVWNDQQGQELVLPTLLLLFRRSLLPLVLVLLVVHFVCLLYLGLHFVFVGAILCRTFRFLFTTNYFIVKL</sequence>
<accession>A0A8D8T7C5</accession>
<feature type="transmembrane region" description="Helical" evidence="1">
    <location>
        <begin position="77"/>
        <end position="95"/>
    </location>
</feature>
<organism evidence="2">
    <name type="scientific">Cacopsylla melanoneura</name>
    <dbReference type="NCBI Taxonomy" id="428564"/>
    <lineage>
        <taxon>Eukaryota</taxon>
        <taxon>Metazoa</taxon>
        <taxon>Ecdysozoa</taxon>
        <taxon>Arthropoda</taxon>
        <taxon>Hexapoda</taxon>
        <taxon>Insecta</taxon>
        <taxon>Pterygota</taxon>
        <taxon>Neoptera</taxon>
        <taxon>Paraneoptera</taxon>
        <taxon>Hemiptera</taxon>
        <taxon>Sternorrhyncha</taxon>
        <taxon>Psylloidea</taxon>
        <taxon>Psyllidae</taxon>
        <taxon>Psyllinae</taxon>
        <taxon>Cacopsylla</taxon>
    </lineage>
</organism>
<proteinExistence type="predicted"/>
<evidence type="ECO:0000313" key="2">
    <source>
        <dbReference type="EMBL" id="CAG6683346.1"/>
    </source>
</evidence>
<protein>
    <submittedName>
        <fullName evidence="2">Uncharacterized protein</fullName>
    </submittedName>
</protein>
<evidence type="ECO:0000256" key="1">
    <source>
        <dbReference type="SAM" id="Phobius"/>
    </source>
</evidence>